<accession>A0A2C9UYQ5</accession>
<dbReference type="AlphaFoldDB" id="A0A2C9UYQ5"/>
<evidence type="ECO:0000313" key="1">
    <source>
        <dbReference type="EMBL" id="OAY36396.1"/>
    </source>
</evidence>
<gene>
    <name evidence="1" type="ORF">MANES_11G018500</name>
</gene>
<protein>
    <submittedName>
        <fullName evidence="1">Uncharacterized protein</fullName>
    </submittedName>
</protein>
<dbReference type="EMBL" id="CM004397">
    <property type="protein sequence ID" value="OAY36396.1"/>
    <property type="molecule type" value="Genomic_DNA"/>
</dbReference>
<reference evidence="1" key="1">
    <citation type="submission" date="2016-02" db="EMBL/GenBank/DDBJ databases">
        <title>WGS assembly of Manihot esculenta.</title>
        <authorList>
            <person name="Bredeson J.V."/>
            <person name="Prochnik S.E."/>
            <person name="Lyons J.B."/>
            <person name="Schmutz J."/>
            <person name="Grimwood J."/>
            <person name="Vrebalov J."/>
            <person name="Bart R.S."/>
            <person name="Amuge T."/>
            <person name="Ferguson M.E."/>
            <person name="Green R."/>
            <person name="Putnam N."/>
            <person name="Stites J."/>
            <person name="Rounsley S."/>
            <person name="Rokhsar D.S."/>
        </authorList>
    </citation>
    <scope>NUCLEOTIDE SEQUENCE [LARGE SCALE GENOMIC DNA]</scope>
    <source>
        <tissue evidence="1">Leaf</tissue>
    </source>
</reference>
<proteinExistence type="predicted"/>
<name>A0A2C9UYQ5_MANES</name>
<organism evidence="1">
    <name type="scientific">Manihot esculenta</name>
    <name type="common">Cassava</name>
    <name type="synonym">Jatropha manihot</name>
    <dbReference type="NCBI Taxonomy" id="3983"/>
    <lineage>
        <taxon>Eukaryota</taxon>
        <taxon>Viridiplantae</taxon>
        <taxon>Streptophyta</taxon>
        <taxon>Embryophyta</taxon>
        <taxon>Tracheophyta</taxon>
        <taxon>Spermatophyta</taxon>
        <taxon>Magnoliopsida</taxon>
        <taxon>eudicotyledons</taxon>
        <taxon>Gunneridae</taxon>
        <taxon>Pentapetalae</taxon>
        <taxon>rosids</taxon>
        <taxon>fabids</taxon>
        <taxon>Malpighiales</taxon>
        <taxon>Euphorbiaceae</taxon>
        <taxon>Crotonoideae</taxon>
        <taxon>Manihoteae</taxon>
        <taxon>Manihot</taxon>
    </lineage>
</organism>
<sequence length="67" mass="7904">MFHAKEPWSFYSSCANTDFWVNLQLFPEYTSSLQANNNLLGGSPILKHEIRRWLHDIRNKVKRNLGI</sequence>